<reference evidence="1 2" key="1">
    <citation type="submission" date="2019-02" db="EMBL/GenBank/DDBJ databases">
        <title>Genomic Encyclopedia of Type Strains, Phase IV (KMG-IV): sequencing the most valuable type-strain genomes for metagenomic binning, comparative biology and taxonomic classification.</title>
        <authorList>
            <person name="Goeker M."/>
        </authorList>
    </citation>
    <scope>NUCLEOTIDE SEQUENCE [LARGE SCALE GENOMIC DNA]</scope>
    <source>
        <strain evidence="1 2">DSM 18116</strain>
    </source>
</reference>
<sequence length="142" mass="16492">MKYLYSFTLLVTLTLLFTSCSKKSWLAPYDDRLEGTWELVDVYKTGFGHSDLAFDGGLFTFYASGQLDYQDGYGGYYEGDWDIRRINTADGTIKTLKVYCVDRATGIVLGEYFDEMIFTGTNRFEAYIYDGARTYTFQFRRR</sequence>
<proteinExistence type="predicted"/>
<dbReference type="AlphaFoldDB" id="A0A4Q7MQF7"/>
<gene>
    <name evidence="1" type="ORF">EV199_4876</name>
</gene>
<keyword evidence="2" id="KW-1185">Reference proteome</keyword>
<name>A0A4Q7MQF7_9BACT</name>
<organism evidence="1 2">
    <name type="scientific">Pseudobacter ginsenosidimutans</name>
    <dbReference type="NCBI Taxonomy" id="661488"/>
    <lineage>
        <taxon>Bacteria</taxon>
        <taxon>Pseudomonadati</taxon>
        <taxon>Bacteroidota</taxon>
        <taxon>Chitinophagia</taxon>
        <taxon>Chitinophagales</taxon>
        <taxon>Chitinophagaceae</taxon>
        <taxon>Pseudobacter</taxon>
    </lineage>
</organism>
<accession>A0A4Q7MQF7</accession>
<dbReference type="RefSeq" id="WP_130543421.1">
    <property type="nucleotide sequence ID" value="NZ_CP042431.1"/>
</dbReference>
<comment type="caution">
    <text evidence="1">The sequence shown here is derived from an EMBL/GenBank/DDBJ whole genome shotgun (WGS) entry which is preliminary data.</text>
</comment>
<dbReference type="PROSITE" id="PS51257">
    <property type="entry name" value="PROKAR_LIPOPROTEIN"/>
    <property type="match status" value="1"/>
</dbReference>
<evidence type="ECO:0008006" key="3">
    <source>
        <dbReference type="Google" id="ProtNLM"/>
    </source>
</evidence>
<evidence type="ECO:0000313" key="1">
    <source>
        <dbReference type="EMBL" id="RZS69052.1"/>
    </source>
</evidence>
<dbReference type="Proteomes" id="UP000293874">
    <property type="component" value="Unassembled WGS sequence"/>
</dbReference>
<protein>
    <recommendedName>
        <fullName evidence="3">Lipocalin-like protein</fullName>
    </recommendedName>
</protein>
<dbReference type="OrthoDB" id="667349at2"/>
<evidence type="ECO:0000313" key="2">
    <source>
        <dbReference type="Proteomes" id="UP000293874"/>
    </source>
</evidence>
<dbReference type="EMBL" id="SGXA01000003">
    <property type="protein sequence ID" value="RZS69052.1"/>
    <property type="molecule type" value="Genomic_DNA"/>
</dbReference>